<evidence type="ECO:0008006" key="4">
    <source>
        <dbReference type="Google" id="ProtNLM"/>
    </source>
</evidence>
<sequence length="870" mass="95564">MFFQNLLNNALGRPDTSVQSFSVFSGAVESCDILASQGGNIRRGDPLPLALKDGPKDGPKDIPKDTPKDGGSAPQTPNRSTKEVPHKDFQHRDPSILISADGVRLSEDDIKIVNNTDTPQPRVATSSGNDLQVNQSHVSQFDSLRIGCDDEGGDAQANGFTMHHLGVKQVTECLKETSKALDMMVANLQKQGQVMKKSGAQIASQKAPFSRSLSQPYAPTPIFQSSTTINSALATYNEYIDATHADLDISIDFTADVILGRLDTANKLMKRRVGSREVAMKESIDAVAAADQKLQKAKRDAVRRLEIMESAQSGLVVDQGNSSGASQQRVPVSANDFLKLANEARAANDHVDDVAAQLLTSISKRDTTFRASRIAAEAAMLSTMGSQVKFLKTVVKNERQHLEKRIKYLEDLESKVDEIDVRGDLSWFMERQTNLTEKLKSNSYNAHDGGVAAALSLLDAEHNEPEEDNEDDYDFINDDPRSSEANKLVHQLVKEAKEDPNSTVLSGSVEVQEPAEVTSSSSSHHLPSRKHIAKWTSRIFASASDLEALEIEKRHKLELQGEGHGLLGFGSYGLKRGSEEPELPLEEAVRALVNAVIPKEQTYAICRTHFCQAMNNSRSKKTSLSPQGYAGLSDVMLAFLDGCTESTEDVANSKMMMMLSQSFYKEGEASDERNDRVYLKSAISGHKLWSSDDFWDQALYQCVAEALHHSHVLPTLYEQAIVEKRRNGEDANVLKGVEGLPKQMMWHDLLESQRTTATRQVQDVVSAQLTALAHSMIEFNCGLDRSHKYVRRMCVRYQLPIEQRAELLKHLLEIRAEKKGSGAGSGAQAGKVKVKLSKEEVKQEVTVVPAIVEGERKGEGEGGGEGEVGK</sequence>
<dbReference type="PANTHER" id="PTHR13663:SF2">
    <property type="entry name" value="SIMILAR TO RIKEN CDNA 6430548M08"/>
    <property type="match status" value="1"/>
</dbReference>
<dbReference type="PANTHER" id="PTHR13663">
    <property type="entry name" value="SIMILAR TO RIKEN CDNA 6430548M08"/>
    <property type="match status" value="1"/>
</dbReference>
<feature type="region of interest" description="Disordered" evidence="1">
    <location>
        <begin position="497"/>
        <end position="525"/>
    </location>
</feature>
<organism evidence="2 3">
    <name type="scientific">Triparma verrucosa</name>
    <dbReference type="NCBI Taxonomy" id="1606542"/>
    <lineage>
        <taxon>Eukaryota</taxon>
        <taxon>Sar</taxon>
        <taxon>Stramenopiles</taxon>
        <taxon>Ochrophyta</taxon>
        <taxon>Bolidophyceae</taxon>
        <taxon>Parmales</taxon>
        <taxon>Triparmaceae</taxon>
        <taxon>Triparma</taxon>
    </lineage>
</organism>
<dbReference type="InterPro" id="IPR039872">
    <property type="entry name" value="KIAA0513"/>
</dbReference>
<feature type="compositionally biased region" description="Basic and acidic residues" evidence="1">
    <location>
        <begin position="53"/>
        <end position="68"/>
    </location>
</feature>
<proteinExistence type="predicted"/>
<keyword evidence="3" id="KW-1185">Reference proteome</keyword>
<evidence type="ECO:0000313" key="2">
    <source>
        <dbReference type="EMBL" id="GMH84837.1"/>
    </source>
</evidence>
<feature type="compositionally biased region" description="Basic and acidic residues" evidence="1">
    <location>
        <begin position="80"/>
        <end position="91"/>
    </location>
</feature>
<gene>
    <name evidence="2" type="ORF">TrVE_jg1504</name>
</gene>
<comment type="caution">
    <text evidence="2">The sequence shown here is derived from an EMBL/GenBank/DDBJ whole genome shotgun (WGS) entry which is preliminary data.</text>
</comment>
<protein>
    <recommendedName>
        <fullName evidence="4">SBF1/SBF2 domain-containing protein</fullName>
    </recommendedName>
</protein>
<dbReference type="EMBL" id="BRXX01000042">
    <property type="protein sequence ID" value="GMH84837.1"/>
    <property type="molecule type" value="Genomic_DNA"/>
</dbReference>
<dbReference type="Gene3D" id="1.20.1430.10">
    <property type="entry name" value="Families 57/38 glycoside transferase, middle domain"/>
    <property type="match status" value="1"/>
</dbReference>
<feature type="region of interest" description="Disordered" evidence="1">
    <location>
        <begin position="37"/>
        <end position="91"/>
    </location>
</feature>
<name>A0A9W7B6P2_9STRA</name>
<dbReference type="InterPro" id="IPR037090">
    <property type="entry name" value="57_glycoside_trans_central"/>
</dbReference>
<accession>A0A9W7B6P2</accession>
<dbReference type="AlphaFoldDB" id="A0A9W7B6P2"/>
<evidence type="ECO:0000313" key="3">
    <source>
        <dbReference type="Proteomes" id="UP001165160"/>
    </source>
</evidence>
<reference evidence="3" key="1">
    <citation type="journal article" date="2023" name="Commun. Biol.">
        <title>Genome analysis of Parmales, the sister group of diatoms, reveals the evolutionary specialization of diatoms from phago-mixotrophs to photoautotrophs.</title>
        <authorList>
            <person name="Ban H."/>
            <person name="Sato S."/>
            <person name="Yoshikawa S."/>
            <person name="Yamada K."/>
            <person name="Nakamura Y."/>
            <person name="Ichinomiya M."/>
            <person name="Sato N."/>
            <person name="Blanc-Mathieu R."/>
            <person name="Endo H."/>
            <person name="Kuwata A."/>
            <person name="Ogata H."/>
        </authorList>
    </citation>
    <scope>NUCLEOTIDE SEQUENCE [LARGE SCALE GENOMIC DNA]</scope>
    <source>
        <strain evidence="3">NIES 3699</strain>
    </source>
</reference>
<dbReference type="Proteomes" id="UP001165160">
    <property type="component" value="Unassembled WGS sequence"/>
</dbReference>
<evidence type="ECO:0000256" key="1">
    <source>
        <dbReference type="SAM" id="MobiDB-lite"/>
    </source>
</evidence>